<keyword evidence="3" id="KW-1185">Reference proteome</keyword>
<protein>
    <submittedName>
        <fullName evidence="2">Uncharacterized protein</fullName>
    </submittedName>
</protein>
<dbReference type="EMBL" id="LKEA01000014">
    <property type="protein sequence ID" value="ROW04565.1"/>
    <property type="molecule type" value="Genomic_DNA"/>
</dbReference>
<proteinExistence type="predicted"/>
<dbReference type="Proteomes" id="UP000283895">
    <property type="component" value="Unassembled WGS sequence"/>
</dbReference>
<name>A0A423WMQ7_9PEZI</name>
<feature type="region of interest" description="Disordered" evidence="1">
    <location>
        <begin position="1"/>
        <end position="39"/>
    </location>
</feature>
<accession>A0A423WMQ7</accession>
<evidence type="ECO:0000256" key="1">
    <source>
        <dbReference type="SAM" id="MobiDB-lite"/>
    </source>
</evidence>
<evidence type="ECO:0000313" key="2">
    <source>
        <dbReference type="EMBL" id="ROW04565.1"/>
    </source>
</evidence>
<evidence type="ECO:0000313" key="3">
    <source>
        <dbReference type="Proteomes" id="UP000283895"/>
    </source>
</evidence>
<organism evidence="2 3">
    <name type="scientific">Cytospora schulzeri</name>
    <dbReference type="NCBI Taxonomy" id="448051"/>
    <lineage>
        <taxon>Eukaryota</taxon>
        <taxon>Fungi</taxon>
        <taxon>Dikarya</taxon>
        <taxon>Ascomycota</taxon>
        <taxon>Pezizomycotina</taxon>
        <taxon>Sordariomycetes</taxon>
        <taxon>Sordariomycetidae</taxon>
        <taxon>Diaporthales</taxon>
        <taxon>Cytosporaceae</taxon>
        <taxon>Cytospora</taxon>
    </lineage>
</organism>
<dbReference type="AlphaFoldDB" id="A0A423WMQ7"/>
<reference evidence="2 3" key="1">
    <citation type="submission" date="2015-09" db="EMBL/GenBank/DDBJ databases">
        <title>Host preference determinants of Valsa canker pathogens revealed by comparative genomics.</title>
        <authorList>
            <person name="Yin Z."/>
            <person name="Huang L."/>
        </authorList>
    </citation>
    <scope>NUCLEOTIDE SEQUENCE [LARGE SCALE GENOMIC DNA]</scope>
    <source>
        <strain evidence="2 3">03-1</strain>
    </source>
</reference>
<gene>
    <name evidence="2" type="ORF">VMCG_05108</name>
</gene>
<sequence>MFPKDQGKPRGGTQAGLRHRSPPFSVRGRYRDKASNPDVQSEHVVFAPLQHKFWPKQGMYRTLRPLSARVVHMCENKPRATSLRTPARRQVWGNRGSIEALEDNARTDNYR</sequence>
<comment type="caution">
    <text evidence="2">The sequence shown here is derived from an EMBL/GenBank/DDBJ whole genome shotgun (WGS) entry which is preliminary data.</text>
</comment>